<dbReference type="InterPro" id="IPR039506">
    <property type="entry name" value="SPOB_a"/>
</dbReference>
<dbReference type="PANTHER" id="PTHR43547:SF10">
    <property type="entry name" value="SENSOR HISTIDINE KINASE DCUS"/>
    <property type="match status" value="1"/>
</dbReference>
<evidence type="ECO:0000313" key="16">
    <source>
        <dbReference type="EMBL" id="AJI23693.1"/>
    </source>
</evidence>
<dbReference type="PRINTS" id="PR00344">
    <property type="entry name" value="BCTRLSENSOR"/>
</dbReference>
<dbReference type="Pfam" id="PF02518">
    <property type="entry name" value="HATPase_c"/>
    <property type="match status" value="1"/>
</dbReference>
<dbReference type="SUPFAM" id="SSF55874">
    <property type="entry name" value="ATPase domain of HSP90 chaperone/DNA topoisomerase II/histidine kinase"/>
    <property type="match status" value="1"/>
</dbReference>
<comment type="subcellular location">
    <subcellularLocation>
        <location evidence="2">Cell membrane</location>
        <topology evidence="2">Multi-pass membrane protein</topology>
    </subcellularLocation>
</comment>
<dbReference type="InterPro" id="IPR029151">
    <property type="entry name" value="Sensor-like_sf"/>
</dbReference>
<evidence type="ECO:0000256" key="10">
    <source>
        <dbReference type="ARBA" id="ARBA00022840"/>
    </source>
</evidence>
<dbReference type="InterPro" id="IPR016120">
    <property type="entry name" value="Sig_transdc_His_kin_SpoOB"/>
</dbReference>
<dbReference type="Pfam" id="PF14689">
    <property type="entry name" value="SPOB_a"/>
    <property type="match status" value="1"/>
</dbReference>
<keyword evidence="9" id="KW-0418">Kinase</keyword>
<dbReference type="InterPro" id="IPR005467">
    <property type="entry name" value="His_kinase_dom"/>
</dbReference>
<dbReference type="Proteomes" id="UP000031829">
    <property type="component" value="Chromosome"/>
</dbReference>
<dbReference type="GO" id="GO:0005886">
    <property type="term" value="C:plasma membrane"/>
    <property type="evidence" value="ECO:0007669"/>
    <property type="project" value="UniProtKB-SubCell"/>
</dbReference>
<evidence type="ECO:0000256" key="12">
    <source>
        <dbReference type="ARBA" id="ARBA00023012"/>
    </source>
</evidence>
<dbReference type="KEGG" id="bmeg:BG04_2629"/>
<evidence type="ECO:0000313" key="17">
    <source>
        <dbReference type="Proteomes" id="UP000031829"/>
    </source>
</evidence>
<dbReference type="CDD" id="cd00130">
    <property type="entry name" value="PAS"/>
    <property type="match status" value="1"/>
</dbReference>
<comment type="catalytic activity">
    <reaction evidence="1">
        <text>ATP + protein L-histidine = ADP + protein N-phospho-L-histidine.</text>
        <dbReference type="EC" id="2.7.13.3"/>
    </reaction>
</comment>
<keyword evidence="5" id="KW-0597">Phosphoprotein</keyword>
<dbReference type="AlphaFoldDB" id="A0A0B6ASL8"/>
<sequence>MKHGRMGLRSITVLLVCMVVILSLLLTDLLVSSSIGKNIRDQQAEKARTIAAIISESTNVKEGLETKTPQSIQEFTKRIRKKSSVLFIVVMDMNGIRQSHPDPKKIGKRFAGGDEQKSLHGKSYVSVSKGTLDKSLRAFAPIYNEKNQQIGAVAVGISLNNVNEAIRDGHRRIVLGSLIGLLVGILGAILLANYIKKILFGLEPSEIAKILEERSTMLQSVREGVIAVDKEGNITLANRSARRLFVKAGLAPEPIGLSIQEYMPTSRLDDVLSTGESHYDEEQFINGVAIVVNRVPLVVNEEIVGALSTFRDKTEVNILAEQLTGVKMYVEALRAQSHEFMNKLHVILGMVQMNYYDELKTYIHQLVNHRVDESSSVTKSIKDHALAGFLMGKMSYAREESVELTFSADEVIPEPSDPHVTHHLITIIGNLIDNAIDSVRHQASKKVSVMLVYKNNKLTIQVTDTGCGIPSDTMNQIFKKGFSTKGTSRGFGLHLVKQTIDELGGQIVIDSFINSGTTFYIDIPYETRRDQVD</sequence>
<keyword evidence="10" id="KW-0067">ATP-binding</keyword>
<keyword evidence="11 14" id="KW-1133">Transmembrane helix</keyword>
<dbReference type="SUPFAM" id="SSF55785">
    <property type="entry name" value="PYP-like sensor domain (PAS domain)"/>
    <property type="match status" value="1"/>
</dbReference>
<evidence type="ECO:0000256" key="8">
    <source>
        <dbReference type="ARBA" id="ARBA00022741"/>
    </source>
</evidence>
<dbReference type="InterPro" id="IPR003594">
    <property type="entry name" value="HATPase_dom"/>
</dbReference>
<dbReference type="Gene3D" id="3.30.450.20">
    <property type="entry name" value="PAS domain"/>
    <property type="match status" value="2"/>
</dbReference>
<feature type="transmembrane region" description="Helical" evidence="14">
    <location>
        <begin position="173"/>
        <end position="195"/>
    </location>
</feature>
<keyword evidence="4" id="KW-1003">Cell membrane</keyword>
<keyword evidence="13 14" id="KW-0472">Membrane</keyword>
<organism evidence="16 17">
    <name type="scientific">Priestia megaterium (strain ATCC 14581 / DSM 32 / CCUG 1817 / JCM 2506 / NBRC 15308 / NCIMB 9376 / NCTC 10342 / NRRL B-14308 / VKM B-512 / Ford 19)</name>
    <name type="common">Bacillus megaterium</name>
    <dbReference type="NCBI Taxonomy" id="1348623"/>
    <lineage>
        <taxon>Bacteria</taxon>
        <taxon>Bacillati</taxon>
        <taxon>Bacillota</taxon>
        <taxon>Bacilli</taxon>
        <taxon>Bacillales</taxon>
        <taxon>Bacillaceae</taxon>
        <taxon>Priestia</taxon>
    </lineage>
</organism>
<proteinExistence type="predicted"/>
<dbReference type="SMART" id="SM00091">
    <property type="entry name" value="PAS"/>
    <property type="match status" value="1"/>
</dbReference>
<dbReference type="GO" id="GO:0006355">
    <property type="term" value="P:regulation of DNA-templated transcription"/>
    <property type="evidence" value="ECO:0007669"/>
    <property type="project" value="InterPro"/>
</dbReference>
<dbReference type="GO" id="GO:0005524">
    <property type="term" value="F:ATP binding"/>
    <property type="evidence" value="ECO:0007669"/>
    <property type="project" value="UniProtKB-KW"/>
</dbReference>
<dbReference type="HOGENOM" id="CLU_020211_11_2_9"/>
<dbReference type="SMART" id="SM00387">
    <property type="entry name" value="HATPase_c"/>
    <property type="match status" value="1"/>
</dbReference>
<feature type="transmembrane region" description="Helical" evidence="14">
    <location>
        <begin position="6"/>
        <end position="31"/>
    </location>
</feature>
<keyword evidence="12" id="KW-0902">Two-component regulatory system</keyword>
<evidence type="ECO:0000256" key="3">
    <source>
        <dbReference type="ARBA" id="ARBA00012438"/>
    </source>
</evidence>
<keyword evidence="8" id="KW-0547">Nucleotide-binding</keyword>
<evidence type="ECO:0000256" key="1">
    <source>
        <dbReference type="ARBA" id="ARBA00000085"/>
    </source>
</evidence>
<dbReference type="CDD" id="cd18773">
    <property type="entry name" value="PDC1_HK_sensor"/>
    <property type="match status" value="1"/>
</dbReference>
<dbReference type="InterPro" id="IPR000014">
    <property type="entry name" value="PAS"/>
</dbReference>
<protein>
    <recommendedName>
        <fullName evidence="3">histidine kinase</fullName>
        <ecNumber evidence="3">2.7.13.3</ecNumber>
    </recommendedName>
</protein>
<dbReference type="InterPro" id="IPR033463">
    <property type="entry name" value="sCache_3"/>
</dbReference>
<dbReference type="InterPro" id="IPR013767">
    <property type="entry name" value="PAS_fold"/>
</dbReference>
<dbReference type="EMBL" id="CP009920">
    <property type="protein sequence ID" value="AJI23693.1"/>
    <property type="molecule type" value="Genomic_DNA"/>
</dbReference>
<dbReference type="EC" id="2.7.13.3" evidence="3"/>
<evidence type="ECO:0000256" key="14">
    <source>
        <dbReference type="SAM" id="Phobius"/>
    </source>
</evidence>
<dbReference type="Gene3D" id="3.30.565.10">
    <property type="entry name" value="Histidine kinase-like ATPase, C-terminal domain"/>
    <property type="match status" value="1"/>
</dbReference>
<dbReference type="InterPro" id="IPR036890">
    <property type="entry name" value="HATPase_C_sf"/>
</dbReference>
<evidence type="ECO:0000256" key="5">
    <source>
        <dbReference type="ARBA" id="ARBA00022553"/>
    </source>
</evidence>
<evidence type="ECO:0000256" key="6">
    <source>
        <dbReference type="ARBA" id="ARBA00022679"/>
    </source>
</evidence>
<dbReference type="PANTHER" id="PTHR43547">
    <property type="entry name" value="TWO-COMPONENT HISTIDINE KINASE"/>
    <property type="match status" value="1"/>
</dbReference>
<evidence type="ECO:0000256" key="13">
    <source>
        <dbReference type="ARBA" id="ARBA00023136"/>
    </source>
</evidence>
<evidence type="ECO:0000256" key="4">
    <source>
        <dbReference type="ARBA" id="ARBA00022475"/>
    </source>
</evidence>
<dbReference type="PROSITE" id="PS50109">
    <property type="entry name" value="HIS_KIN"/>
    <property type="match status" value="1"/>
</dbReference>
<evidence type="ECO:0000259" key="15">
    <source>
        <dbReference type="PROSITE" id="PS50109"/>
    </source>
</evidence>
<dbReference type="Gene3D" id="1.10.287.130">
    <property type="match status" value="1"/>
</dbReference>
<accession>A0A0B6ASL8</accession>
<keyword evidence="7 14" id="KW-0812">Transmembrane</keyword>
<evidence type="ECO:0000256" key="9">
    <source>
        <dbReference type="ARBA" id="ARBA00022777"/>
    </source>
</evidence>
<dbReference type="SUPFAM" id="SSF103190">
    <property type="entry name" value="Sensory domain-like"/>
    <property type="match status" value="1"/>
</dbReference>
<dbReference type="InterPro" id="IPR035965">
    <property type="entry name" value="PAS-like_dom_sf"/>
</dbReference>
<gene>
    <name evidence="16" type="ORF">BG04_2629</name>
</gene>
<dbReference type="SUPFAM" id="SSF55890">
    <property type="entry name" value="Sporulation response regulatory protein Spo0B"/>
    <property type="match status" value="1"/>
</dbReference>
<dbReference type="Pfam" id="PF00989">
    <property type="entry name" value="PAS"/>
    <property type="match status" value="1"/>
</dbReference>
<evidence type="ECO:0000256" key="7">
    <source>
        <dbReference type="ARBA" id="ARBA00022692"/>
    </source>
</evidence>
<dbReference type="NCBIfam" id="NF008298">
    <property type="entry name" value="PRK11086.1"/>
    <property type="match status" value="1"/>
</dbReference>
<evidence type="ECO:0000256" key="11">
    <source>
        <dbReference type="ARBA" id="ARBA00022989"/>
    </source>
</evidence>
<reference evidence="16 17" key="1">
    <citation type="journal article" date="2015" name="Genome Announc.">
        <title>Complete genome sequences for 35 biothreat assay-relevant bacillus species.</title>
        <authorList>
            <person name="Johnson S.L."/>
            <person name="Daligault H.E."/>
            <person name="Davenport K.W."/>
            <person name="Jaissle J."/>
            <person name="Frey K.G."/>
            <person name="Ladner J.T."/>
            <person name="Broomall S.M."/>
            <person name="Bishop-Lilly K.A."/>
            <person name="Bruce D.C."/>
            <person name="Gibbons H.S."/>
            <person name="Coyne S.R."/>
            <person name="Lo C.C."/>
            <person name="Meincke L."/>
            <person name="Munk A.C."/>
            <person name="Koroleva G.I."/>
            <person name="Rosenzweig C.N."/>
            <person name="Palacios G.F."/>
            <person name="Redden C.L."/>
            <person name="Minogue T.D."/>
            <person name="Chain P.S."/>
        </authorList>
    </citation>
    <scope>NUCLEOTIDE SEQUENCE [LARGE SCALE GENOMIC DNA]</scope>
    <source>
        <strain evidence="17">ATCC 14581 / DSM 32 / JCM 2506 / NBRC 15308 / NCIMB 9376 / NCTC 10342 / NRRL B-14308 / VKM B-512</strain>
    </source>
</reference>
<dbReference type="Pfam" id="PF17203">
    <property type="entry name" value="sCache_3_2"/>
    <property type="match status" value="1"/>
</dbReference>
<name>A0A0B6ASL8_PRIM2</name>
<evidence type="ECO:0000256" key="2">
    <source>
        <dbReference type="ARBA" id="ARBA00004651"/>
    </source>
</evidence>
<dbReference type="InterPro" id="IPR004358">
    <property type="entry name" value="Sig_transdc_His_kin-like_C"/>
</dbReference>
<dbReference type="GO" id="GO:0000155">
    <property type="term" value="F:phosphorelay sensor kinase activity"/>
    <property type="evidence" value="ECO:0007669"/>
    <property type="project" value="InterPro"/>
</dbReference>
<keyword evidence="6" id="KW-0808">Transferase</keyword>
<dbReference type="FunFam" id="3.30.450.20:FF:000018">
    <property type="entry name" value="Sensor histidine kinase DcuS"/>
    <property type="match status" value="1"/>
</dbReference>
<feature type="domain" description="Histidine kinase" evidence="15">
    <location>
        <begin position="335"/>
        <end position="527"/>
    </location>
</feature>